<dbReference type="AlphaFoldDB" id="A0A4Y6RAI0"/>
<sequence length="122" mass="13381">MPDINIKFANLLTSGSSSLLDRYNAMAQHTLDNGADAARLSLRYLQDLSQANMNTLLQCVQQKGATHLSAFDPASLKAQCTLGNDYRVNLLAILLDMQRNMVEGGSSSLYDGYKQWQKIGAP</sequence>
<protein>
    <submittedName>
        <fullName evidence="1">Uncharacterized protein</fullName>
    </submittedName>
</protein>
<evidence type="ECO:0000313" key="1">
    <source>
        <dbReference type="EMBL" id="QDG69467.1"/>
    </source>
</evidence>
<name>A0A4Y6RAI0_9BURK</name>
<dbReference type="KEGG" id="jas:FJQ89_02840"/>
<dbReference type="Proteomes" id="UP000316665">
    <property type="component" value="Chromosome"/>
</dbReference>
<gene>
    <name evidence="1" type="ORF">FJQ89_02840</name>
</gene>
<keyword evidence="2" id="KW-1185">Reference proteome</keyword>
<organism evidence="1 2">
    <name type="scientific">Janthinobacterium tructae</name>
    <dbReference type="NCBI Taxonomy" id="2590869"/>
    <lineage>
        <taxon>Bacteria</taxon>
        <taxon>Pseudomonadati</taxon>
        <taxon>Pseudomonadota</taxon>
        <taxon>Betaproteobacteria</taxon>
        <taxon>Burkholderiales</taxon>
        <taxon>Oxalobacteraceae</taxon>
        <taxon>Janthinobacterium</taxon>
    </lineage>
</organism>
<dbReference type="OrthoDB" id="8705728at2"/>
<dbReference type="EMBL" id="CP041185">
    <property type="protein sequence ID" value="QDG69467.1"/>
    <property type="molecule type" value="Genomic_DNA"/>
</dbReference>
<proteinExistence type="predicted"/>
<accession>A0A4Y6RAI0</accession>
<dbReference type="RefSeq" id="WP_141168953.1">
    <property type="nucleotide sequence ID" value="NZ_CP041185.1"/>
</dbReference>
<evidence type="ECO:0000313" key="2">
    <source>
        <dbReference type="Proteomes" id="UP000316665"/>
    </source>
</evidence>
<reference evidence="1 2" key="1">
    <citation type="submission" date="2019-06" db="EMBL/GenBank/DDBJ databases">
        <title>Complete genome sequence of Janthinobacterium sp. SNU WT3 isolated from diseased rainbow trout.</title>
        <authorList>
            <person name="Oh W.T."/>
            <person name="Park S.C."/>
        </authorList>
    </citation>
    <scope>NUCLEOTIDE SEQUENCE [LARGE SCALE GENOMIC DNA]</scope>
    <source>
        <strain evidence="1 2">SNU WT3</strain>
    </source>
</reference>